<dbReference type="SUPFAM" id="SSF50494">
    <property type="entry name" value="Trypsin-like serine proteases"/>
    <property type="match status" value="1"/>
</dbReference>
<evidence type="ECO:0000313" key="5">
    <source>
        <dbReference type="EMBL" id="MFC3266554.1"/>
    </source>
</evidence>
<keyword evidence="6" id="KW-1185">Reference proteome</keyword>
<feature type="signal peptide" evidence="3">
    <location>
        <begin position="1"/>
        <end position="38"/>
    </location>
</feature>
<evidence type="ECO:0000256" key="1">
    <source>
        <dbReference type="ARBA" id="ARBA00007664"/>
    </source>
</evidence>
<evidence type="ECO:0000256" key="2">
    <source>
        <dbReference type="ARBA" id="ARBA00023157"/>
    </source>
</evidence>
<comment type="caution">
    <text evidence="5">The sequence shown here is derived from an EMBL/GenBank/DDBJ whole genome shotgun (WGS) entry which is preliminary data.</text>
</comment>
<dbReference type="InterPro" id="IPR043504">
    <property type="entry name" value="Peptidase_S1_PA_chymotrypsin"/>
</dbReference>
<comment type="similarity">
    <text evidence="1">Belongs to the peptidase S1 family.</text>
</comment>
<dbReference type="PANTHER" id="PTHR24276:SF98">
    <property type="entry name" value="FI18310P1-RELATED"/>
    <property type="match status" value="1"/>
</dbReference>
<evidence type="ECO:0000313" key="6">
    <source>
        <dbReference type="Proteomes" id="UP001595536"/>
    </source>
</evidence>
<keyword evidence="2" id="KW-1015">Disulfide bond</keyword>
<dbReference type="InterPro" id="IPR001314">
    <property type="entry name" value="Peptidase_S1A"/>
</dbReference>
<dbReference type="SMART" id="SM00020">
    <property type="entry name" value="Tryp_SPc"/>
    <property type="match status" value="1"/>
</dbReference>
<gene>
    <name evidence="5" type="ORF">ACFOEX_09325</name>
</gene>
<proteinExistence type="inferred from homology"/>
<evidence type="ECO:0000259" key="4">
    <source>
        <dbReference type="PROSITE" id="PS50240"/>
    </source>
</evidence>
<feature type="domain" description="Peptidase S1" evidence="4">
    <location>
        <begin position="39"/>
        <end position="262"/>
    </location>
</feature>
<dbReference type="EMBL" id="JBHRUV010000045">
    <property type="protein sequence ID" value="MFC3266554.1"/>
    <property type="molecule type" value="Genomic_DNA"/>
</dbReference>
<dbReference type="PANTHER" id="PTHR24276">
    <property type="entry name" value="POLYSERASE-RELATED"/>
    <property type="match status" value="1"/>
</dbReference>
<keyword evidence="3" id="KW-0732">Signal</keyword>
<accession>A0ABV7LG46</accession>
<dbReference type="RefSeq" id="WP_376830183.1">
    <property type="nucleotide sequence ID" value="NZ_JBHLWR010000006.1"/>
</dbReference>
<dbReference type="Gene3D" id="2.40.10.10">
    <property type="entry name" value="Trypsin-like serine proteases"/>
    <property type="match status" value="1"/>
</dbReference>
<dbReference type="InterPro" id="IPR009003">
    <property type="entry name" value="Peptidase_S1_PA"/>
</dbReference>
<dbReference type="PROSITE" id="PS00134">
    <property type="entry name" value="TRYPSIN_HIS"/>
    <property type="match status" value="1"/>
</dbReference>
<dbReference type="PROSITE" id="PS50240">
    <property type="entry name" value="TRYPSIN_DOM"/>
    <property type="match status" value="1"/>
</dbReference>
<sequence length="262" mass="27203">MGRSRVHAARWRRAGVPGRARVAAAAALAWLFPSAAPAIVGGEPETGPASASTVMVLGSNGSVCSGVVVSPRAVLTAGHCADGPGERRVHFMEAGAPALLEPAEIRIHPGYVRDAARERRPSVDLALVRLSQSLPGRFVPAALSAGPQPRAGDLVTVSGFGADGRRRADGRLRSATLPVTEPWGPGRILLWLGATRGRPQGACAGDSGGPVWWGDTVTAVTGWSKGARGAPCGETTQGVLLAPQRAWIDATLAEWGERAQWR</sequence>
<dbReference type="Proteomes" id="UP001595536">
    <property type="component" value="Unassembled WGS sequence"/>
</dbReference>
<dbReference type="InterPro" id="IPR018114">
    <property type="entry name" value="TRYPSIN_HIS"/>
</dbReference>
<name>A0ABV7LG46_9HYPH</name>
<evidence type="ECO:0000256" key="3">
    <source>
        <dbReference type="SAM" id="SignalP"/>
    </source>
</evidence>
<dbReference type="InterPro" id="IPR001254">
    <property type="entry name" value="Trypsin_dom"/>
</dbReference>
<organism evidence="5 6">
    <name type="scientific">Camelimonas abortus</name>
    <dbReference type="NCBI Taxonomy" id="1017184"/>
    <lineage>
        <taxon>Bacteria</taxon>
        <taxon>Pseudomonadati</taxon>
        <taxon>Pseudomonadota</taxon>
        <taxon>Alphaproteobacteria</taxon>
        <taxon>Hyphomicrobiales</taxon>
        <taxon>Chelatococcaceae</taxon>
        <taxon>Camelimonas</taxon>
    </lineage>
</organism>
<dbReference type="PRINTS" id="PR00722">
    <property type="entry name" value="CHYMOTRYPSIN"/>
</dbReference>
<reference evidence="6" key="1">
    <citation type="journal article" date="2019" name="Int. J. Syst. Evol. Microbiol.">
        <title>The Global Catalogue of Microorganisms (GCM) 10K type strain sequencing project: providing services to taxonomists for standard genome sequencing and annotation.</title>
        <authorList>
            <consortium name="The Broad Institute Genomics Platform"/>
            <consortium name="The Broad Institute Genome Sequencing Center for Infectious Disease"/>
            <person name="Wu L."/>
            <person name="Ma J."/>
        </authorList>
    </citation>
    <scope>NUCLEOTIDE SEQUENCE [LARGE SCALE GENOMIC DNA]</scope>
    <source>
        <strain evidence="6">CCM 7941</strain>
    </source>
</reference>
<dbReference type="InterPro" id="IPR050430">
    <property type="entry name" value="Peptidase_S1"/>
</dbReference>
<feature type="chain" id="PRO_5047066977" evidence="3">
    <location>
        <begin position="39"/>
        <end position="262"/>
    </location>
</feature>
<protein>
    <submittedName>
        <fullName evidence="5">S1 family peptidase</fullName>
    </submittedName>
</protein>
<dbReference type="Pfam" id="PF00089">
    <property type="entry name" value="Trypsin"/>
    <property type="match status" value="1"/>
</dbReference>